<evidence type="ECO:0000313" key="1">
    <source>
        <dbReference type="EMBL" id="TFK68978.1"/>
    </source>
</evidence>
<dbReference type="EMBL" id="ML208340">
    <property type="protein sequence ID" value="TFK68978.1"/>
    <property type="molecule type" value="Genomic_DNA"/>
</dbReference>
<keyword evidence="2" id="KW-1185">Reference proteome</keyword>
<proteinExistence type="predicted"/>
<gene>
    <name evidence="1" type="ORF">BDN72DRAFT_643067</name>
</gene>
<name>A0ACD3ASP1_9AGAR</name>
<protein>
    <submittedName>
        <fullName evidence="1">Uncharacterized protein</fullName>
    </submittedName>
</protein>
<reference evidence="1 2" key="1">
    <citation type="journal article" date="2019" name="Nat. Ecol. Evol.">
        <title>Megaphylogeny resolves global patterns of mushroom evolution.</title>
        <authorList>
            <person name="Varga T."/>
            <person name="Krizsan K."/>
            <person name="Foldi C."/>
            <person name="Dima B."/>
            <person name="Sanchez-Garcia M."/>
            <person name="Sanchez-Ramirez S."/>
            <person name="Szollosi G.J."/>
            <person name="Szarkandi J.G."/>
            <person name="Papp V."/>
            <person name="Albert L."/>
            <person name="Andreopoulos W."/>
            <person name="Angelini C."/>
            <person name="Antonin V."/>
            <person name="Barry K.W."/>
            <person name="Bougher N.L."/>
            <person name="Buchanan P."/>
            <person name="Buyck B."/>
            <person name="Bense V."/>
            <person name="Catcheside P."/>
            <person name="Chovatia M."/>
            <person name="Cooper J."/>
            <person name="Damon W."/>
            <person name="Desjardin D."/>
            <person name="Finy P."/>
            <person name="Geml J."/>
            <person name="Haridas S."/>
            <person name="Hughes K."/>
            <person name="Justo A."/>
            <person name="Karasinski D."/>
            <person name="Kautmanova I."/>
            <person name="Kiss B."/>
            <person name="Kocsube S."/>
            <person name="Kotiranta H."/>
            <person name="LaButti K.M."/>
            <person name="Lechner B.E."/>
            <person name="Liimatainen K."/>
            <person name="Lipzen A."/>
            <person name="Lukacs Z."/>
            <person name="Mihaltcheva S."/>
            <person name="Morgado L.N."/>
            <person name="Niskanen T."/>
            <person name="Noordeloos M.E."/>
            <person name="Ohm R.A."/>
            <person name="Ortiz-Santana B."/>
            <person name="Ovrebo C."/>
            <person name="Racz N."/>
            <person name="Riley R."/>
            <person name="Savchenko A."/>
            <person name="Shiryaev A."/>
            <person name="Soop K."/>
            <person name="Spirin V."/>
            <person name="Szebenyi C."/>
            <person name="Tomsovsky M."/>
            <person name="Tulloss R.E."/>
            <person name="Uehling J."/>
            <person name="Grigoriev I.V."/>
            <person name="Vagvolgyi C."/>
            <person name="Papp T."/>
            <person name="Martin F.M."/>
            <person name="Miettinen O."/>
            <person name="Hibbett D.S."/>
            <person name="Nagy L.G."/>
        </authorList>
    </citation>
    <scope>NUCLEOTIDE SEQUENCE [LARGE SCALE GENOMIC DNA]</scope>
    <source>
        <strain evidence="1 2">NL-1719</strain>
    </source>
</reference>
<accession>A0ACD3ASP1</accession>
<sequence length="161" mass="17696">MKGSRGSTKLPGPVNRLGDGPSSSFEWVLDDVGMEMGCRPEPHNRKNAHTFNTTQHFISFILFARPSSVCITECACCGFNPLVCRTFSVQILLPCHNRGHEAAACCMPSHGICCDRPSTPRKCTLGLKLCSNSRLNTITQLIRAVEAQCSIFRNSIVRVLI</sequence>
<organism evidence="1 2">
    <name type="scientific">Pluteus cervinus</name>
    <dbReference type="NCBI Taxonomy" id="181527"/>
    <lineage>
        <taxon>Eukaryota</taxon>
        <taxon>Fungi</taxon>
        <taxon>Dikarya</taxon>
        <taxon>Basidiomycota</taxon>
        <taxon>Agaricomycotina</taxon>
        <taxon>Agaricomycetes</taxon>
        <taxon>Agaricomycetidae</taxon>
        <taxon>Agaricales</taxon>
        <taxon>Pluteineae</taxon>
        <taxon>Pluteaceae</taxon>
        <taxon>Pluteus</taxon>
    </lineage>
</organism>
<evidence type="ECO:0000313" key="2">
    <source>
        <dbReference type="Proteomes" id="UP000308600"/>
    </source>
</evidence>
<dbReference type="Proteomes" id="UP000308600">
    <property type="component" value="Unassembled WGS sequence"/>
</dbReference>